<dbReference type="Proteomes" id="UP000000600">
    <property type="component" value="Unassembled WGS sequence"/>
</dbReference>
<accession>A0EEH9</accession>
<organism evidence="1 2">
    <name type="scientific">Paramecium tetraurelia</name>
    <dbReference type="NCBI Taxonomy" id="5888"/>
    <lineage>
        <taxon>Eukaryota</taxon>
        <taxon>Sar</taxon>
        <taxon>Alveolata</taxon>
        <taxon>Ciliophora</taxon>
        <taxon>Intramacronucleata</taxon>
        <taxon>Oligohymenophorea</taxon>
        <taxon>Peniculida</taxon>
        <taxon>Parameciidae</taxon>
        <taxon>Paramecium</taxon>
    </lineage>
</organism>
<dbReference type="OrthoDB" id="289134at2759"/>
<evidence type="ECO:0000313" key="1">
    <source>
        <dbReference type="EMBL" id="CAK93708.1"/>
    </source>
</evidence>
<dbReference type="GeneID" id="5046878"/>
<proteinExistence type="predicted"/>
<name>A0EEH9_PARTE</name>
<keyword evidence="2" id="KW-1185">Reference proteome</keyword>
<dbReference type="EMBL" id="CT868673">
    <property type="protein sequence ID" value="CAK93708.1"/>
    <property type="molecule type" value="Genomic_DNA"/>
</dbReference>
<dbReference type="AlphaFoldDB" id="A0EEH9"/>
<reference evidence="1 2" key="1">
    <citation type="journal article" date="2006" name="Nature">
        <title>Global trends of whole-genome duplications revealed by the ciliate Paramecium tetraurelia.</title>
        <authorList>
            <consortium name="Genoscope"/>
            <person name="Aury J.-M."/>
            <person name="Jaillon O."/>
            <person name="Duret L."/>
            <person name="Noel B."/>
            <person name="Jubin C."/>
            <person name="Porcel B.M."/>
            <person name="Segurens B."/>
            <person name="Daubin V."/>
            <person name="Anthouard V."/>
            <person name="Aiach N."/>
            <person name="Arnaiz O."/>
            <person name="Billaut A."/>
            <person name="Beisson J."/>
            <person name="Blanc I."/>
            <person name="Bouhouche K."/>
            <person name="Camara F."/>
            <person name="Duharcourt S."/>
            <person name="Guigo R."/>
            <person name="Gogendeau D."/>
            <person name="Katinka M."/>
            <person name="Keller A.-M."/>
            <person name="Kissmehl R."/>
            <person name="Klotz C."/>
            <person name="Koll F."/>
            <person name="Le Moue A."/>
            <person name="Lepere C."/>
            <person name="Malinsky S."/>
            <person name="Nowacki M."/>
            <person name="Nowak J.K."/>
            <person name="Plattner H."/>
            <person name="Poulain J."/>
            <person name="Ruiz F."/>
            <person name="Serrano V."/>
            <person name="Zagulski M."/>
            <person name="Dessen P."/>
            <person name="Betermier M."/>
            <person name="Weissenbach J."/>
            <person name="Scarpelli C."/>
            <person name="Schachter V."/>
            <person name="Sperling L."/>
            <person name="Meyer E."/>
            <person name="Cohen J."/>
            <person name="Wincker P."/>
        </authorList>
    </citation>
    <scope>NUCLEOTIDE SEQUENCE [LARGE SCALE GENOMIC DNA]</scope>
    <source>
        <strain evidence="1 2">Stock d4-2</strain>
    </source>
</reference>
<dbReference type="OMA" id="RICLKIK"/>
<dbReference type="KEGG" id="ptm:GSPATT00026042001"/>
<protein>
    <submittedName>
        <fullName evidence="1">Uncharacterized protein</fullName>
    </submittedName>
</protein>
<gene>
    <name evidence="1" type="ORF">GSPATT00026042001</name>
</gene>
<evidence type="ECO:0000313" key="2">
    <source>
        <dbReference type="Proteomes" id="UP000000600"/>
    </source>
</evidence>
<dbReference type="RefSeq" id="XP_001461093.1">
    <property type="nucleotide sequence ID" value="XM_001461056.2"/>
</dbReference>
<dbReference type="HOGENOM" id="CLU_414187_0_0_1"/>
<sequence length="671" mass="81125">MQKLETMDEDESTSFHELPINDRVSNLQQIQTWFQNQKLAITNTELFTTQIFDDLKKYCEQSNEILQVSSEFQETKELINSFYSKAQRICLKIKKKTEPRSQLQERIRYYKVKEDEEVEKNREILIEVKKKLLCIIRISKGIPFIINFIKSQNVRDKQYKLTLMVEDALLDGVNWYLMLNDIKESQWNKELPQECKLKEILQQLLTIIWQQRQELKNELNEIFFRLKKTQLIKLLDKQGEKFEKNDKFTQQSTKILQKLQEFCNGLENIKLSANKANGLYYLQRILLSYCWVKQIELSEMLYHTKITGRLDKLKQDKDHSNVIRLRQKITFLRFVYRIPAVKQWCEQNQIIPFEMQSNIPQYLQEQYDQFMSDKKERLFSDTKEDYFIESQLKFLANNFQVYKNKIRIIFNDLRFIQNKQEIYELYQEYVNKYDGDIDKVQNLQFQKQQKDIIIACCIRHLEIKLQNEDFTKAVIPLVKFDFLLKKEKHFQFQQTSYDKSQYSFLAKPSLVKIFLIDILAQEQPFPYIFEFIYYEDGKLQQFMKSTTLQGQFFYCPQIREHLSKRYQFNIKLIENENKVTFTYLPTIHYDYVKPAATVLWEDILLQDLKLISLHRNQLVDEINFMVRSNKFQTIKQQIQQDAKYFSDHLRIMNELEVFNSLQTNGKKLRCI</sequence>
<dbReference type="InParanoid" id="A0EEH9"/>